<evidence type="ECO:0000313" key="1">
    <source>
        <dbReference type="EMBL" id="MDI6099569.1"/>
    </source>
</evidence>
<accession>A0ABT6WIL7</accession>
<dbReference type="Proteomes" id="UP001241758">
    <property type="component" value="Unassembled WGS sequence"/>
</dbReference>
<proteinExistence type="predicted"/>
<evidence type="ECO:0000313" key="2">
    <source>
        <dbReference type="Proteomes" id="UP001241758"/>
    </source>
</evidence>
<sequence length="330" mass="37017">MLIGASIAAENLAFYEPLFSGNDIMRIFPVDVTIGGADLKVLPRWSDSRLEYCRRKGTIPFLSCKVDGHAGGVERVRQQLEDMPAWIRDDPAMRVFITDRHEPEGDLAGGPDAYRRNFARFLAMIDDLRPQIRDKVRCGPILTQTWTENKKKGNFVYKTYDPGTGDFFGVDCYVPAGSDKKVISPAALPAPAEFLKHVKAYEFGPADKRPRIFPELGVIGMPADTDGSARAAWLQGVHDEVSTWHPKAPGWQRRWSFLGWIWWNQRGKNTGRVAVIGGRRDFALDERTVDEHTVAKLNPPKPLNTFNAIWSAQRRPAVARPHHAESLATG</sequence>
<keyword evidence="2" id="KW-1185">Reference proteome</keyword>
<gene>
    <name evidence="1" type="ORF">QLQ12_13275</name>
</gene>
<organism evidence="1 2">
    <name type="scientific">Actinoplanes sandaracinus</name>
    <dbReference type="NCBI Taxonomy" id="3045177"/>
    <lineage>
        <taxon>Bacteria</taxon>
        <taxon>Bacillati</taxon>
        <taxon>Actinomycetota</taxon>
        <taxon>Actinomycetes</taxon>
        <taxon>Micromonosporales</taxon>
        <taxon>Micromonosporaceae</taxon>
        <taxon>Actinoplanes</taxon>
    </lineage>
</organism>
<dbReference type="RefSeq" id="WP_282759823.1">
    <property type="nucleotide sequence ID" value="NZ_JASCTH010000007.1"/>
</dbReference>
<reference evidence="1 2" key="1">
    <citation type="submission" date="2023-05" db="EMBL/GenBank/DDBJ databases">
        <title>Actinoplanes sp. NEAU-A12 genome sequencing.</title>
        <authorList>
            <person name="Wang Z.-S."/>
        </authorList>
    </citation>
    <scope>NUCLEOTIDE SEQUENCE [LARGE SCALE GENOMIC DNA]</scope>
    <source>
        <strain evidence="1 2">NEAU-A12</strain>
    </source>
</reference>
<protein>
    <submittedName>
        <fullName evidence="1">Uncharacterized protein</fullName>
    </submittedName>
</protein>
<name>A0ABT6WIL7_9ACTN</name>
<comment type="caution">
    <text evidence="1">The sequence shown here is derived from an EMBL/GenBank/DDBJ whole genome shotgun (WGS) entry which is preliminary data.</text>
</comment>
<dbReference type="EMBL" id="JASCTH010000007">
    <property type="protein sequence ID" value="MDI6099569.1"/>
    <property type="molecule type" value="Genomic_DNA"/>
</dbReference>